<evidence type="ECO:0000313" key="2">
    <source>
        <dbReference type="Proteomes" id="UP000809273"/>
    </source>
</evidence>
<accession>A0A9D8KDR5</accession>
<gene>
    <name evidence="1" type="ORF">JW984_07945</name>
</gene>
<dbReference type="Proteomes" id="UP000809273">
    <property type="component" value="Unassembled WGS sequence"/>
</dbReference>
<organism evidence="1 2">
    <name type="scientific">Candidatus Zymogenus saltonus</name>
    <dbReference type="NCBI Taxonomy" id="2844893"/>
    <lineage>
        <taxon>Bacteria</taxon>
        <taxon>Deltaproteobacteria</taxon>
        <taxon>Candidatus Zymogenia</taxon>
        <taxon>Candidatus Zymogeniales</taxon>
        <taxon>Candidatus Zymogenaceae</taxon>
        <taxon>Candidatus Zymogenus</taxon>
    </lineage>
</organism>
<dbReference type="AlphaFoldDB" id="A0A9D8KDR5"/>
<reference evidence="1" key="2">
    <citation type="submission" date="2021-01" db="EMBL/GenBank/DDBJ databases">
        <authorList>
            <person name="Hahn C.R."/>
            <person name="Youssef N.H."/>
            <person name="Elshahed M."/>
        </authorList>
    </citation>
    <scope>NUCLEOTIDE SEQUENCE</scope>
    <source>
        <strain evidence="1">Zod_Metabat.24</strain>
    </source>
</reference>
<dbReference type="EMBL" id="JAFGIX010000039">
    <property type="protein sequence ID" value="MBN1573111.1"/>
    <property type="molecule type" value="Genomic_DNA"/>
</dbReference>
<protein>
    <submittedName>
        <fullName evidence="1">Uncharacterized protein</fullName>
    </submittedName>
</protein>
<name>A0A9D8KDR5_9DELT</name>
<comment type="caution">
    <text evidence="1">The sequence shown here is derived from an EMBL/GenBank/DDBJ whole genome shotgun (WGS) entry which is preliminary data.</text>
</comment>
<sequence>MRRKLLLMVFMVVLVLSAGGTVIGQPLDCYNYGESIQYGSGWCDLKPPINLAEETCLKLTIGGTATKVLVRLLKGGEDPNSAVGLIGDPITVPSNRIIIVKLKKAYLNVVQVSVHGNPSPFGIDLGINNGPARLDMVEKVDCPAEK</sequence>
<reference evidence="1" key="1">
    <citation type="journal article" date="2021" name="Environ. Microbiol.">
        <title>Genomic characterization of three novel Desulfobacterota classes expand the metabolic and phylogenetic diversity of the phylum.</title>
        <authorList>
            <person name="Murphy C.L."/>
            <person name="Biggerstaff J."/>
            <person name="Eichhorn A."/>
            <person name="Ewing E."/>
            <person name="Shahan R."/>
            <person name="Soriano D."/>
            <person name="Stewart S."/>
            <person name="VanMol K."/>
            <person name="Walker R."/>
            <person name="Walters P."/>
            <person name="Elshahed M.S."/>
            <person name="Youssef N.H."/>
        </authorList>
    </citation>
    <scope>NUCLEOTIDE SEQUENCE</scope>
    <source>
        <strain evidence="1">Zod_Metabat.24</strain>
    </source>
</reference>
<evidence type="ECO:0000313" key="1">
    <source>
        <dbReference type="EMBL" id="MBN1573111.1"/>
    </source>
</evidence>
<proteinExistence type="predicted"/>